<feature type="compositionally biased region" description="Basic and acidic residues" evidence="1">
    <location>
        <begin position="348"/>
        <end position="358"/>
    </location>
</feature>
<feature type="compositionally biased region" description="Pro residues" evidence="1">
    <location>
        <begin position="229"/>
        <end position="240"/>
    </location>
</feature>
<feature type="region of interest" description="Disordered" evidence="1">
    <location>
        <begin position="324"/>
        <end position="391"/>
    </location>
</feature>
<sequence>MTRGPRHPALQPASYAVGDIVPKGFTGRPLVDEYYDPNAFHVYSGPQNNQPIPRPFTVGVPPHVYPDSMYNAAHSGRVPYPAHYSMPSPSANFDQESVPPVPYHGQQHPMPASRHDGRLHKSPSPPQSLPPNMKPGPHGVISAPSCLPPPGAGYTVSPSPASQRLPLQPLPPERQHLLSPPADTMTPLPSPSLPNPHPEPVAHQHQASYRAPPVPQVPRQPVSNIRHAPPLPEIPLPPRALPHERRPSGQTQNQLLQPRNIPPRPAPHYLPKRLVMPSPLQNRPQQSQPTAAAPRPAAPLYLDKHRPFQPEKKVQFDMHVRAQEIPMHQREPKLVKKRNTIAGAGNNAREERQPEGMHRRGTSWFGGKMTRHATVQEEKGSKFGRKLSKRK</sequence>
<feature type="compositionally biased region" description="Basic residues" evidence="1">
    <location>
        <begin position="382"/>
        <end position="391"/>
    </location>
</feature>
<feature type="compositionally biased region" description="Basic and acidic residues" evidence="1">
    <location>
        <begin position="324"/>
        <end position="334"/>
    </location>
</feature>
<feature type="compositionally biased region" description="Pro residues" evidence="1">
    <location>
        <begin position="123"/>
        <end position="134"/>
    </location>
</feature>
<proteinExistence type="predicted"/>
<keyword evidence="3" id="KW-1185">Reference proteome</keyword>
<feature type="compositionally biased region" description="Pro residues" evidence="1">
    <location>
        <begin position="188"/>
        <end position="199"/>
    </location>
</feature>
<evidence type="ECO:0000313" key="3">
    <source>
        <dbReference type="Proteomes" id="UP000076761"/>
    </source>
</evidence>
<accession>A0A165W6P4</accession>
<protein>
    <submittedName>
        <fullName evidence="2">Uncharacterized protein</fullName>
    </submittedName>
</protein>
<feature type="compositionally biased region" description="Polar residues" evidence="1">
    <location>
        <begin position="248"/>
        <end position="257"/>
    </location>
</feature>
<reference evidence="2 3" key="1">
    <citation type="journal article" date="2016" name="Mol. Biol. Evol.">
        <title>Comparative Genomics of Early-Diverging Mushroom-Forming Fungi Provides Insights into the Origins of Lignocellulose Decay Capabilities.</title>
        <authorList>
            <person name="Nagy L.G."/>
            <person name="Riley R."/>
            <person name="Tritt A."/>
            <person name="Adam C."/>
            <person name="Daum C."/>
            <person name="Floudas D."/>
            <person name="Sun H."/>
            <person name="Yadav J.S."/>
            <person name="Pangilinan J."/>
            <person name="Larsson K.H."/>
            <person name="Matsuura K."/>
            <person name="Barry K."/>
            <person name="Labutti K."/>
            <person name="Kuo R."/>
            <person name="Ohm R.A."/>
            <person name="Bhattacharya S.S."/>
            <person name="Shirouzu T."/>
            <person name="Yoshinaga Y."/>
            <person name="Martin F.M."/>
            <person name="Grigoriev I.V."/>
            <person name="Hibbett D.S."/>
        </authorList>
    </citation>
    <scope>NUCLEOTIDE SEQUENCE [LARGE SCALE GENOMIC DNA]</scope>
    <source>
        <strain evidence="2 3">HHB14362 ss-1</strain>
    </source>
</reference>
<name>A0A165W6P4_9AGAM</name>
<gene>
    <name evidence="2" type="ORF">NEOLEDRAFT_1126371</name>
</gene>
<dbReference type="STRING" id="1314782.A0A165W6P4"/>
<feature type="region of interest" description="Disordered" evidence="1">
    <location>
        <begin position="89"/>
        <end position="302"/>
    </location>
</feature>
<dbReference type="OrthoDB" id="2684446at2759"/>
<organism evidence="2 3">
    <name type="scientific">Neolentinus lepideus HHB14362 ss-1</name>
    <dbReference type="NCBI Taxonomy" id="1314782"/>
    <lineage>
        <taxon>Eukaryota</taxon>
        <taxon>Fungi</taxon>
        <taxon>Dikarya</taxon>
        <taxon>Basidiomycota</taxon>
        <taxon>Agaricomycotina</taxon>
        <taxon>Agaricomycetes</taxon>
        <taxon>Gloeophyllales</taxon>
        <taxon>Gloeophyllaceae</taxon>
        <taxon>Neolentinus</taxon>
    </lineage>
</organism>
<dbReference type="AlphaFoldDB" id="A0A165W6P4"/>
<dbReference type="InParanoid" id="A0A165W6P4"/>
<dbReference type="EMBL" id="KV425551">
    <property type="protein sequence ID" value="KZT30750.1"/>
    <property type="molecule type" value="Genomic_DNA"/>
</dbReference>
<dbReference type="Proteomes" id="UP000076761">
    <property type="component" value="Unassembled WGS sequence"/>
</dbReference>
<feature type="compositionally biased region" description="Low complexity" evidence="1">
    <location>
        <begin position="284"/>
        <end position="299"/>
    </location>
</feature>
<feature type="compositionally biased region" description="Low complexity" evidence="1">
    <location>
        <begin position="157"/>
        <end position="167"/>
    </location>
</feature>
<evidence type="ECO:0000256" key="1">
    <source>
        <dbReference type="SAM" id="MobiDB-lite"/>
    </source>
</evidence>
<evidence type="ECO:0000313" key="2">
    <source>
        <dbReference type="EMBL" id="KZT30750.1"/>
    </source>
</evidence>